<dbReference type="AlphaFoldDB" id="A0A0F7ZVL8"/>
<evidence type="ECO:0000256" key="4">
    <source>
        <dbReference type="ARBA" id="ARBA00022741"/>
    </source>
</evidence>
<dbReference type="Gene3D" id="3.40.50.300">
    <property type="entry name" value="P-loop containing nucleotide triphosphate hydrolases"/>
    <property type="match status" value="1"/>
</dbReference>
<dbReference type="SMART" id="SM00382">
    <property type="entry name" value="AAA"/>
    <property type="match status" value="1"/>
</dbReference>
<dbReference type="PROSITE" id="PS50929">
    <property type="entry name" value="ABC_TM1F"/>
    <property type="match status" value="1"/>
</dbReference>
<feature type="transmembrane region" description="Helical" evidence="10">
    <location>
        <begin position="389"/>
        <end position="408"/>
    </location>
</feature>
<keyword evidence="14" id="KW-1185">Reference proteome</keyword>
<comment type="subcellular location">
    <subcellularLocation>
        <location evidence="1">Membrane</location>
        <topology evidence="1">Multi-pass membrane protein</topology>
    </subcellularLocation>
</comment>
<dbReference type="InterPro" id="IPR011527">
    <property type="entry name" value="ABC1_TM_dom"/>
</dbReference>
<keyword evidence="4" id="KW-0547">Nucleotide-binding</keyword>
<dbReference type="PROSITE" id="PS00211">
    <property type="entry name" value="ABC_TRANSPORTER_1"/>
    <property type="match status" value="1"/>
</dbReference>
<evidence type="ECO:0008006" key="15">
    <source>
        <dbReference type="Google" id="ProtNLM"/>
    </source>
</evidence>
<dbReference type="SUPFAM" id="SSF52540">
    <property type="entry name" value="P-loop containing nucleoside triphosphate hydrolases"/>
    <property type="match status" value="1"/>
</dbReference>
<feature type="domain" description="ABC transporter" evidence="11">
    <location>
        <begin position="592"/>
        <end position="826"/>
    </location>
</feature>
<feature type="compositionally biased region" description="Low complexity" evidence="9">
    <location>
        <begin position="206"/>
        <end position="229"/>
    </location>
</feature>
<dbReference type="EMBL" id="KQ030509">
    <property type="protein sequence ID" value="KJZ76838.1"/>
    <property type="molecule type" value="Genomic_DNA"/>
</dbReference>
<keyword evidence="7 10" id="KW-0472">Membrane</keyword>
<feature type="transmembrane region" description="Helical" evidence="10">
    <location>
        <begin position="45"/>
        <end position="67"/>
    </location>
</feature>
<dbReference type="InterPro" id="IPR027417">
    <property type="entry name" value="P-loop_NTPase"/>
</dbReference>
<keyword evidence="5" id="KW-0067">ATP-binding</keyword>
<sequence>MPSRASICEGLHVASAMSTLFFMFLSFLWYFGRKRYSPNATIRKAAARLLPIVVIVLLYVAEVFLIFSRNDDTVAQNETRIVSDAFSALAWFAISFRVDLLVVETAGLSLITIVFSIAMLAVEITYPEASTAAEAQRWAIVGVQAARILALFGLLLDSGYHYLTRTRKGEGYEEARNSSRLNGDGTAARRDSYGSDTSGRSELLSDDGSSCSDSDSDSDSGWSSDSGSYDGEEEAVKGSASGQLRRSGSWMSYLHKFRLFVPYLIPKKDHKVQACIAICIICIIGDRFLNILVPQQIGLVADKIVAGEAPYPDLVLYLILSLAQGESGLEMIQAIAKIPVEQFSYRQITNAAFNHVMNLGMDFHSDRDSAEVMKAIEQGEALTNVVKTAVLEMMPTVIDMAVAFVYLYLKFSSSVALCMMVASFAFLVLEVVSSTWNIDNRRRVTKNARREARVMHQAVQGWQTVSIFNMFSYERFRFGGAVDRHLEAKLAWQRRDAYIQGLLQALVPTTFVVLAALVIRQIRDGHATPGDFVFLIQYWDYLIMPIKYLSHEYRFLMADLIDAERLLDLLLSKPSINDKEGAPSFGQVEGRVEYEHVNFAYDSRRTALHDININVAPGETVALVGSTGSGKSSLIKLLLRYYDVTSGSIKIDGKDIRDVTQGSLRDTLGVVPQDPLLFNASVMENLRYAKLSASDEEIYEACRAAAIHDKIMSFPDGYETGVGENGVRLSGGEIQRLAIARVFLKNPPILILDEATSAVDTETETQIQDALRRLSNKRTTLVIAHRLSTVINATQILVLQDGEIIERGTHDELLDLGGRYFTLWNKQLGDSTNASDSGSDGGSESGGESEGEEDDRLLIDT</sequence>
<evidence type="ECO:0000256" key="3">
    <source>
        <dbReference type="ARBA" id="ARBA00022692"/>
    </source>
</evidence>
<evidence type="ECO:0000313" key="14">
    <source>
        <dbReference type="Proteomes" id="UP000054481"/>
    </source>
</evidence>
<feature type="transmembrane region" description="Helical" evidence="10">
    <location>
        <begin position="497"/>
        <end position="519"/>
    </location>
</feature>
<keyword evidence="3 10" id="KW-0812">Transmembrane</keyword>
<evidence type="ECO:0000256" key="2">
    <source>
        <dbReference type="ARBA" id="ARBA00022448"/>
    </source>
</evidence>
<name>A0A0F7ZVL8_9HYPO</name>
<feature type="region of interest" description="Disordered" evidence="9">
    <location>
        <begin position="173"/>
        <end position="240"/>
    </location>
</feature>
<feature type="transmembrane region" description="Helical" evidence="10">
    <location>
        <begin position="414"/>
        <end position="433"/>
    </location>
</feature>
<dbReference type="OrthoDB" id="6500128at2759"/>
<reference evidence="13 14" key="1">
    <citation type="journal article" date="2014" name="Genome Biol. Evol.">
        <title>Comparative genomics and transcriptomics analyses reveal divergent lifestyle features of nematode endoparasitic fungus Hirsutella minnesotensis.</title>
        <authorList>
            <person name="Lai Y."/>
            <person name="Liu K."/>
            <person name="Zhang X."/>
            <person name="Zhang X."/>
            <person name="Li K."/>
            <person name="Wang N."/>
            <person name="Shu C."/>
            <person name="Wu Y."/>
            <person name="Wang C."/>
            <person name="Bushley K.E."/>
            <person name="Xiang M."/>
            <person name="Liu X."/>
        </authorList>
    </citation>
    <scope>NUCLEOTIDE SEQUENCE [LARGE SCALE GENOMIC DNA]</scope>
    <source>
        <strain evidence="13 14">3608</strain>
    </source>
</reference>
<dbReference type="GO" id="GO:0140359">
    <property type="term" value="F:ABC-type transporter activity"/>
    <property type="evidence" value="ECO:0007669"/>
    <property type="project" value="InterPro"/>
</dbReference>
<dbReference type="InterPro" id="IPR003439">
    <property type="entry name" value="ABC_transporter-like_ATP-bd"/>
</dbReference>
<dbReference type="InterPro" id="IPR017871">
    <property type="entry name" value="ABC_transporter-like_CS"/>
</dbReference>
<evidence type="ECO:0000256" key="8">
    <source>
        <dbReference type="ARBA" id="ARBA00024363"/>
    </source>
</evidence>
<feature type="region of interest" description="Disordered" evidence="9">
    <location>
        <begin position="829"/>
        <end position="861"/>
    </location>
</feature>
<dbReference type="GO" id="GO:0016020">
    <property type="term" value="C:membrane"/>
    <property type="evidence" value="ECO:0007669"/>
    <property type="project" value="UniProtKB-SubCell"/>
</dbReference>
<proteinExistence type="inferred from homology"/>
<dbReference type="FunFam" id="3.40.50.300:FF:000287">
    <property type="entry name" value="Multidrug ABC transporter ATP-binding protein"/>
    <property type="match status" value="1"/>
</dbReference>
<feature type="domain" description="ABC transmembrane type-1" evidence="12">
    <location>
        <begin position="277"/>
        <end position="558"/>
    </location>
</feature>
<evidence type="ECO:0000313" key="13">
    <source>
        <dbReference type="EMBL" id="KJZ76838.1"/>
    </source>
</evidence>
<dbReference type="InterPro" id="IPR039421">
    <property type="entry name" value="Type_1_exporter"/>
</dbReference>
<keyword evidence="2" id="KW-0813">Transport</keyword>
<accession>A0A0F7ZVL8</accession>
<feature type="transmembrane region" description="Helical" evidence="10">
    <location>
        <begin position="12"/>
        <end position="33"/>
    </location>
</feature>
<keyword evidence="6 10" id="KW-1133">Transmembrane helix</keyword>
<dbReference type="PROSITE" id="PS50893">
    <property type="entry name" value="ABC_TRANSPORTER_2"/>
    <property type="match status" value="1"/>
</dbReference>
<dbReference type="InterPro" id="IPR036640">
    <property type="entry name" value="ABC1_TM_sf"/>
</dbReference>
<evidence type="ECO:0000256" key="7">
    <source>
        <dbReference type="ARBA" id="ARBA00023136"/>
    </source>
</evidence>
<dbReference type="PANTHER" id="PTHR24221">
    <property type="entry name" value="ATP-BINDING CASSETTE SUB-FAMILY B"/>
    <property type="match status" value="1"/>
</dbReference>
<dbReference type="Pfam" id="PF00664">
    <property type="entry name" value="ABC_membrane"/>
    <property type="match status" value="1"/>
</dbReference>
<evidence type="ECO:0000256" key="5">
    <source>
        <dbReference type="ARBA" id="ARBA00022840"/>
    </source>
</evidence>
<dbReference type="Proteomes" id="UP000054481">
    <property type="component" value="Unassembled WGS sequence"/>
</dbReference>
<dbReference type="Gene3D" id="1.20.1560.10">
    <property type="entry name" value="ABC transporter type 1, transmembrane domain"/>
    <property type="match status" value="1"/>
</dbReference>
<dbReference type="Pfam" id="PF00005">
    <property type="entry name" value="ABC_tran"/>
    <property type="match status" value="1"/>
</dbReference>
<evidence type="ECO:0000259" key="12">
    <source>
        <dbReference type="PROSITE" id="PS50929"/>
    </source>
</evidence>
<dbReference type="InterPro" id="IPR003593">
    <property type="entry name" value="AAA+_ATPase"/>
</dbReference>
<dbReference type="PANTHER" id="PTHR24221:SF503">
    <property type="entry name" value="MITOCHONDRIAL POTASSIUM CHANNEL ATP-BINDING SUBUNIT"/>
    <property type="match status" value="1"/>
</dbReference>
<dbReference type="GO" id="GO:0005524">
    <property type="term" value="F:ATP binding"/>
    <property type="evidence" value="ECO:0007669"/>
    <property type="project" value="UniProtKB-KW"/>
</dbReference>
<evidence type="ECO:0000256" key="10">
    <source>
        <dbReference type="SAM" id="Phobius"/>
    </source>
</evidence>
<evidence type="ECO:0000259" key="11">
    <source>
        <dbReference type="PROSITE" id="PS50893"/>
    </source>
</evidence>
<comment type="similarity">
    <text evidence="8">Belongs to the ABC transporter superfamily. ABCB family. Heavy Metal importer (TC 3.A.1.210) subfamily.</text>
</comment>
<evidence type="ECO:0000256" key="9">
    <source>
        <dbReference type="SAM" id="MobiDB-lite"/>
    </source>
</evidence>
<organism evidence="13 14">
    <name type="scientific">Hirsutella minnesotensis 3608</name>
    <dbReference type="NCBI Taxonomy" id="1043627"/>
    <lineage>
        <taxon>Eukaryota</taxon>
        <taxon>Fungi</taxon>
        <taxon>Dikarya</taxon>
        <taxon>Ascomycota</taxon>
        <taxon>Pezizomycotina</taxon>
        <taxon>Sordariomycetes</taxon>
        <taxon>Hypocreomycetidae</taxon>
        <taxon>Hypocreales</taxon>
        <taxon>Ophiocordycipitaceae</taxon>
        <taxon>Hirsutella</taxon>
    </lineage>
</organism>
<dbReference type="CDD" id="cd18583">
    <property type="entry name" value="ABC_6TM_HMT1"/>
    <property type="match status" value="1"/>
</dbReference>
<dbReference type="GO" id="GO:0016887">
    <property type="term" value="F:ATP hydrolysis activity"/>
    <property type="evidence" value="ECO:0007669"/>
    <property type="project" value="InterPro"/>
</dbReference>
<feature type="transmembrane region" description="Helical" evidence="10">
    <location>
        <begin position="108"/>
        <end position="126"/>
    </location>
</feature>
<dbReference type="SUPFAM" id="SSF90123">
    <property type="entry name" value="ABC transporter transmembrane region"/>
    <property type="match status" value="1"/>
</dbReference>
<gene>
    <name evidence="13" type="ORF">HIM_03715</name>
</gene>
<evidence type="ECO:0000256" key="6">
    <source>
        <dbReference type="ARBA" id="ARBA00022989"/>
    </source>
</evidence>
<evidence type="ECO:0000256" key="1">
    <source>
        <dbReference type="ARBA" id="ARBA00004141"/>
    </source>
</evidence>
<protein>
    <recommendedName>
        <fullName evidence="15">Heavy metal tolerance protein</fullName>
    </recommendedName>
</protein>